<comment type="caution">
    <text evidence="1">The sequence shown here is derived from an EMBL/GenBank/DDBJ whole genome shotgun (WGS) entry which is preliminary data.</text>
</comment>
<evidence type="ECO:0000313" key="1">
    <source>
        <dbReference type="EMBL" id="GAH29095.1"/>
    </source>
</evidence>
<dbReference type="AlphaFoldDB" id="X1F970"/>
<dbReference type="EMBL" id="BARU01003940">
    <property type="protein sequence ID" value="GAH29095.1"/>
    <property type="molecule type" value="Genomic_DNA"/>
</dbReference>
<feature type="non-terminal residue" evidence="1">
    <location>
        <position position="163"/>
    </location>
</feature>
<proteinExistence type="predicted"/>
<sequence length="163" mass="19604">MNYYVSEKIEKIRKSLISKRYNEWILRDYPEIDPNERNFVNSSVPIDLPLSVVLKYKRESTNYKNACLLDYAEKTFSGYINSTQKTHTYLEWSNGDITGLKKIENRFSSTYREKIIKRMNWLMWTYGNENCCLLTLTIDPKKYNNNKFEMWKAIGLKYTNFIR</sequence>
<protein>
    <submittedName>
        <fullName evidence="1">Uncharacterized protein</fullName>
    </submittedName>
</protein>
<accession>X1F970</accession>
<reference evidence="1" key="1">
    <citation type="journal article" date="2014" name="Front. Microbiol.">
        <title>High frequency of phylogenetically diverse reductive dehalogenase-homologous genes in deep subseafloor sedimentary metagenomes.</title>
        <authorList>
            <person name="Kawai M."/>
            <person name="Futagami T."/>
            <person name="Toyoda A."/>
            <person name="Takaki Y."/>
            <person name="Nishi S."/>
            <person name="Hori S."/>
            <person name="Arai W."/>
            <person name="Tsubouchi T."/>
            <person name="Morono Y."/>
            <person name="Uchiyama I."/>
            <person name="Ito T."/>
            <person name="Fujiyama A."/>
            <person name="Inagaki F."/>
            <person name="Takami H."/>
        </authorList>
    </citation>
    <scope>NUCLEOTIDE SEQUENCE</scope>
    <source>
        <strain evidence="1">Expedition CK06-06</strain>
    </source>
</reference>
<organism evidence="1">
    <name type="scientific">marine sediment metagenome</name>
    <dbReference type="NCBI Taxonomy" id="412755"/>
    <lineage>
        <taxon>unclassified sequences</taxon>
        <taxon>metagenomes</taxon>
        <taxon>ecological metagenomes</taxon>
    </lineage>
</organism>
<gene>
    <name evidence="1" type="ORF">S03H2_08196</name>
</gene>
<name>X1F970_9ZZZZ</name>